<accession>A0ACC6PX03</accession>
<sequence>MSSDQQYPYGQQHGQQQPYPPQQYQDPYQGQQPHDGQYDPSYAQEPYPQQSHPQQQGYPQQPQQQGYPQQAHPQAAQTWEGETWDTQYQPVLPPEQTPVAADTAYLPVQGAHPLPPETPAYAEPAAEPVAPNGSAATGAPAGEGYSTPTVGGNTRITDAQRARAEGRSPIIPPGIQPAGLTAALGLLLAAGAAIGPYALLVPLVLLQAVTAAGWFRLNGMWPARQGIALAFAGGLAADAVLLSVGRENAPAAIVGTLGVWVLITLVLQLRSRAGADERMQGLMATVALAALAILATGHLAAADDAVVIGGIAVAVATVARALPLPPVASVVLSLLAATGAGVAAGGATDIGASGALLGLTAGVLALVGLRVASYDYPSRFVHFTAGVALPLTAAAPAVYLIGRVLV</sequence>
<dbReference type="EMBL" id="JBBKAJ010000022">
    <property type="protein sequence ID" value="MEJ8635851.1"/>
    <property type="molecule type" value="Genomic_DNA"/>
</dbReference>
<reference evidence="1" key="1">
    <citation type="submission" date="2024-03" db="EMBL/GenBank/DDBJ databases">
        <title>Novel Streptomyces species of biotechnological and ecological value are a feature of Machair soil.</title>
        <authorList>
            <person name="Prole J.R."/>
            <person name="Goodfellow M."/>
            <person name="Allenby N."/>
            <person name="Ward A.C."/>
        </authorList>
    </citation>
    <scope>NUCLEOTIDE SEQUENCE</scope>
    <source>
        <strain evidence="1">MS2.AVA.5</strain>
    </source>
</reference>
<evidence type="ECO:0000313" key="1">
    <source>
        <dbReference type="EMBL" id="MEJ8635851.1"/>
    </source>
</evidence>
<dbReference type="Proteomes" id="UP001377168">
    <property type="component" value="Unassembled WGS sequence"/>
</dbReference>
<proteinExistence type="predicted"/>
<organism evidence="1 2">
    <name type="scientific">Streptomyces achmelvichensis</name>
    <dbReference type="NCBI Taxonomy" id="3134111"/>
    <lineage>
        <taxon>Bacteria</taxon>
        <taxon>Bacillati</taxon>
        <taxon>Actinomycetota</taxon>
        <taxon>Actinomycetes</taxon>
        <taxon>Kitasatosporales</taxon>
        <taxon>Streptomycetaceae</taxon>
        <taxon>Streptomyces</taxon>
    </lineage>
</organism>
<name>A0ACC6PX03_9ACTN</name>
<keyword evidence="2" id="KW-1185">Reference proteome</keyword>
<protein>
    <submittedName>
        <fullName evidence="1">Uncharacterized protein</fullName>
    </submittedName>
</protein>
<comment type="caution">
    <text evidence="1">The sequence shown here is derived from an EMBL/GenBank/DDBJ whole genome shotgun (WGS) entry which is preliminary data.</text>
</comment>
<gene>
    <name evidence="1" type="ORF">WKI67_20960</name>
</gene>
<evidence type="ECO:0000313" key="2">
    <source>
        <dbReference type="Proteomes" id="UP001377168"/>
    </source>
</evidence>